<dbReference type="EMBL" id="KQ242228">
    <property type="protein sequence ID" value="KNC79895.1"/>
    <property type="molecule type" value="Genomic_DNA"/>
</dbReference>
<dbReference type="AlphaFoldDB" id="A0A0L0FSX8"/>
<evidence type="ECO:0000313" key="2">
    <source>
        <dbReference type="Proteomes" id="UP000054560"/>
    </source>
</evidence>
<protein>
    <recommendedName>
        <fullName evidence="3">SH3 domain-containing protein</fullName>
    </recommendedName>
</protein>
<keyword evidence="2" id="KW-1185">Reference proteome</keyword>
<evidence type="ECO:0000313" key="1">
    <source>
        <dbReference type="EMBL" id="KNC79895.1"/>
    </source>
</evidence>
<evidence type="ECO:0008006" key="3">
    <source>
        <dbReference type="Google" id="ProtNLM"/>
    </source>
</evidence>
<organism evidence="1 2">
    <name type="scientific">Sphaeroforma arctica JP610</name>
    <dbReference type="NCBI Taxonomy" id="667725"/>
    <lineage>
        <taxon>Eukaryota</taxon>
        <taxon>Ichthyosporea</taxon>
        <taxon>Ichthyophonida</taxon>
        <taxon>Sphaeroforma</taxon>
    </lineage>
</organism>
<feature type="non-terminal residue" evidence="1">
    <location>
        <position position="1"/>
    </location>
</feature>
<gene>
    <name evidence="1" type="ORF">SARC_07734</name>
</gene>
<proteinExistence type="predicted"/>
<accession>A0A0L0FSX8</accession>
<dbReference type="GeneID" id="25908238"/>
<name>A0A0L0FSX8_9EUKA</name>
<dbReference type="Proteomes" id="UP000054560">
    <property type="component" value="Unassembled WGS sequence"/>
</dbReference>
<dbReference type="RefSeq" id="XP_014153797.1">
    <property type="nucleotide sequence ID" value="XM_014298322.1"/>
</dbReference>
<sequence>NSNFKTAKVSTVKVVMFVKDYNAEGREDHISVTAGEIGQYLGRQGDYCRIKLFVRIGEGLVPSAIVVGM</sequence>
<reference evidence="1 2" key="1">
    <citation type="submission" date="2011-02" db="EMBL/GenBank/DDBJ databases">
        <title>The Genome Sequence of Sphaeroforma arctica JP610.</title>
        <authorList>
            <consortium name="The Broad Institute Genome Sequencing Platform"/>
            <person name="Russ C."/>
            <person name="Cuomo C."/>
            <person name="Young S.K."/>
            <person name="Zeng Q."/>
            <person name="Gargeya S."/>
            <person name="Alvarado L."/>
            <person name="Berlin A."/>
            <person name="Chapman S.B."/>
            <person name="Chen Z."/>
            <person name="Freedman E."/>
            <person name="Gellesch M."/>
            <person name="Goldberg J."/>
            <person name="Griggs A."/>
            <person name="Gujja S."/>
            <person name="Heilman E."/>
            <person name="Heiman D."/>
            <person name="Howarth C."/>
            <person name="Mehta T."/>
            <person name="Neiman D."/>
            <person name="Pearson M."/>
            <person name="Roberts A."/>
            <person name="Saif S."/>
            <person name="Shea T."/>
            <person name="Shenoy N."/>
            <person name="Sisk P."/>
            <person name="Stolte C."/>
            <person name="Sykes S."/>
            <person name="White J."/>
            <person name="Yandava C."/>
            <person name="Burger G."/>
            <person name="Gray M.W."/>
            <person name="Holland P.W.H."/>
            <person name="King N."/>
            <person name="Lang F.B.F."/>
            <person name="Roger A.J."/>
            <person name="Ruiz-Trillo I."/>
            <person name="Haas B."/>
            <person name="Nusbaum C."/>
            <person name="Birren B."/>
        </authorList>
    </citation>
    <scope>NUCLEOTIDE SEQUENCE [LARGE SCALE GENOMIC DNA]</scope>
    <source>
        <strain evidence="1 2">JP610</strain>
    </source>
</reference>